<organism evidence="2">
    <name type="scientific">Spirodela intermedia</name>
    <name type="common">Intermediate duckweed</name>
    <dbReference type="NCBI Taxonomy" id="51605"/>
    <lineage>
        <taxon>Eukaryota</taxon>
        <taxon>Viridiplantae</taxon>
        <taxon>Streptophyta</taxon>
        <taxon>Embryophyta</taxon>
        <taxon>Tracheophyta</taxon>
        <taxon>Spermatophyta</taxon>
        <taxon>Magnoliopsida</taxon>
        <taxon>Liliopsida</taxon>
        <taxon>Araceae</taxon>
        <taxon>Lemnoideae</taxon>
        <taxon>Spirodela</taxon>
    </lineage>
</organism>
<dbReference type="Proteomes" id="UP000663760">
    <property type="component" value="Chromosome 10"/>
</dbReference>
<gene>
    <name evidence="2" type="ORF">SI7747_10013340</name>
    <name evidence="3" type="ORF">SI8410_10014432</name>
</gene>
<sequence length="68" mass="6991">MGDSKGASALLTFLSSGERGPIPRRGQIKSQIAATALNSIAAALARAAAPTATRRPDQKPIYGEGQRA</sequence>
<evidence type="ECO:0000313" key="3">
    <source>
        <dbReference type="EMBL" id="CAA7403754.1"/>
    </source>
</evidence>
<dbReference type="EMBL" id="LR743597">
    <property type="protein sequence ID" value="CAA2627687.1"/>
    <property type="molecule type" value="Genomic_DNA"/>
</dbReference>
<dbReference type="AlphaFoldDB" id="A0A7I8J9X0"/>
<reference evidence="2" key="1">
    <citation type="submission" date="2019-12" db="EMBL/GenBank/DDBJ databases">
        <authorList>
            <person name="Scholz U."/>
            <person name="Mascher M."/>
            <person name="Fiebig A."/>
        </authorList>
    </citation>
    <scope>NUCLEOTIDE SEQUENCE</scope>
</reference>
<protein>
    <submittedName>
        <fullName evidence="2">Uncharacterized protein</fullName>
    </submittedName>
</protein>
<evidence type="ECO:0000313" key="4">
    <source>
        <dbReference type="Proteomes" id="UP000663760"/>
    </source>
</evidence>
<evidence type="ECO:0000256" key="1">
    <source>
        <dbReference type="SAM" id="MobiDB-lite"/>
    </source>
</evidence>
<keyword evidence="4" id="KW-1185">Reference proteome</keyword>
<evidence type="ECO:0000313" key="2">
    <source>
        <dbReference type="EMBL" id="CAA2627687.1"/>
    </source>
</evidence>
<accession>A0A7I8J9X0</accession>
<dbReference type="EMBL" id="LR746273">
    <property type="protein sequence ID" value="CAA7403754.1"/>
    <property type="molecule type" value="Genomic_DNA"/>
</dbReference>
<feature type="region of interest" description="Disordered" evidence="1">
    <location>
        <begin position="47"/>
        <end position="68"/>
    </location>
</feature>
<name>A0A7I8J9X0_SPIIN</name>
<proteinExistence type="predicted"/>